<evidence type="ECO:0000259" key="12">
    <source>
        <dbReference type="PROSITE" id="PS50026"/>
    </source>
</evidence>
<comment type="subcellular location">
    <subcellularLocation>
        <location evidence="1">Cell membrane</location>
    </subcellularLocation>
</comment>
<feature type="domain" description="CUB" evidence="11">
    <location>
        <begin position="3220"/>
        <end position="3340"/>
    </location>
</feature>
<keyword evidence="3 10" id="KW-0245">EGF-like domain</keyword>
<feature type="domain" description="CUB" evidence="11">
    <location>
        <begin position="1778"/>
        <end position="1890"/>
    </location>
</feature>
<dbReference type="Pfam" id="PF00008">
    <property type="entry name" value="EGF"/>
    <property type="match status" value="3"/>
</dbReference>
<feature type="domain" description="EGF-like" evidence="12">
    <location>
        <begin position="467"/>
        <end position="503"/>
    </location>
</feature>
<evidence type="ECO:0000256" key="10">
    <source>
        <dbReference type="PROSITE-ProRule" id="PRU00076"/>
    </source>
</evidence>
<keyword evidence="8" id="KW-0325">Glycoprotein</keyword>
<dbReference type="Proteomes" id="UP000015104">
    <property type="component" value="Unassembled WGS sequence"/>
</dbReference>
<feature type="domain" description="CUB" evidence="11">
    <location>
        <begin position="3344"/>
        <end position="3456"/>
    </location>
</feature>
<dbReference type="Pfam" id="PF07645">
    <property type="entry name" value="EGF_CA"/>
    <property type="match status" value="1"/>
</dbReference>
<reference evidence="14" key="1">
    <citation type="submission" date="2011-08" db="EMBL/GenBank/DDBJ databases">
        <authorList>
            <person name="Rombauts S."/>
        </authorList>
    </citation>
    <scope>NUCLEOTIDE SEQUENCE</scope>
    <source>
        <strain evidence="14">London</strain>
    </source>
</reference>
<evidence type="ECO:0000256" key="9">
    <source>
        <dbReference type="PROSITE-ProRule" id="PRU00059"/>
    </source>
</evidence>
<dbReference type="PROSITE" id="PS01186">
    <property type="entry name" value="EGF_2"/>
    <property type="match status" value="2"/>
</dbReference>
<dbReference type="eggNOG" id="KOG4292">
    <property type="taxonomic scope" value="Eukaryota"/>
</dbReference>
<dbReference type="InterPro" id="IPR035914">
    <property type="entry name" value="Sperma_CUB_dom_sf"/>
</dbReference>
<dbReference type="PROSITE" id="PS00010">
    <property type="entry name" value="ASX_HYDROXYL"/>
    <property type="match status" value="1"/>
</dbReference>
<dbReference type="InterPro" id="IPR001881">
    <property type="entry name" value="EGF-like_Ca-bd_dom"/>
</dbReference>
<feature type="domain" description="CUB" evidence="11">
    <location>
        <begin position="748"/>
        <end position="863"/>
    </location>
</feature>
<protein>
    <recommendedName>
        <fullName evidence="15">Cubilin</fullName>
    </recommendedName>
</protein>
<name>T1JZM0_TETUR</name>
<dbReference type="SUPFAM" id="SSF57196">
    <property type="entry name" value="EGF/Laminin"/>
    <property type="match status" value="5"/>
</dbReference>
<evidence type="ECO:0000259" key="11">
    <source>
        <dbReference type="PROSITE" id="PS01180"/>
    </source>
</evidence>
<feature type="domain" description="CUB" evidence="11">
    <location>
        <begin position="1891"/>
        <end position="2006"/>
    </location>
</feature>
<keyword evidence="14" id="KW-1185">Reference proteome</keyword>
<keyword evidence="7 10" id="KW-1015">Disulfide bond</keyword>
<keyword evidence="2" id="KW-1003">Cell membrane</keyword>
<feature type="disulfide bond" evidence="9">
    <location>
        <begin position="2372"/>
        <end position="2399"/>
    </location>
</feature>
<feature type="domain" description="CUB" evidence="11">
    <location>
        <begin position="2860"/>
        <end position="2975"/>
    </location>
</feature>
<comment type="caution">
    <text evidence="10">Lacks conserved residue(s) required for the propagation of feature annotation.</text>
</comment>
<feature type="domain" description="CUB" evidence="11">
    <location>
        <begin position="2139"/>
        <end position="2246"/>
    </location>
</feature>
<feature type="disulfide bond" evidence="10">
    <location>
        <begin position="430"/>
        <end position="440"/>
    </location>
</feature>
<dbReference type="InterPro" id="IPR049883">
    <property type="entry name" value="NOTCH1_EGF-like"/>
</dbReference>
<feature type="domain" description="CUB" evidence="11">
    <location>
        <begin position="3458"/>
        <end position="3513"/>
    </location>
</feature>
<reference evidence="13" key="2">
    <citation type="submission" date="2015-06" db="UniProtKB">
        <authorList>
            <consortium name="EnsemblMetazoa"/>
        </authorList>
    </citation>
    <scope>IDENTIFICATION</scope>
</reference>
<dbReference type="CDD" id="cd00041">
    <property type="entry name" value="CUB"/>
    <property type="match status" value="23"/>
</dbReference>
<keyword evidence="6" id="KW-0472">Membrane</keyword>
<feature type="domain" description="CUB" evidence="11">
    <location>
        <begin position="2976"/>
        <end position="3089"/>
    </location>
</feature>
<feature type="domain" description="CUB" evidence="11">
    <location>
        <begin position="1440"/>
        <end position="1553"/>
    </location>
</feature>
<evidence type="ECO:0000256" key="3">
    <source>
        <dbReference type="ARBA" id="ARBA00022536"/>
    </source>
</evidence>
<dbReference type="GO" id="GO:0005886">
    <property type="term" value="C:plasma membrane"/>
    <property type="evidence" value="ECO:0007669"/>
    <property type="project" value="UniProtKB-SubCell"/>
</dbReference>
<dbReference type="FunFam" id="2.10.25.10:FF:000255">
    <property type="entry name" value="Sushi, nidogen and EGF-like domains 1"/>
    <property type="match status" value="1"/>
</dbReference>
<evidence type="ECO:0000256" key="6">
    <source>
        <dbReference type="ARBA" id="ARBA00023136"/>
    </source>
</evidence>
<dbReference type="FunFam" id="2.60.120.290:FF:000013">
    <property type="entry name" value="Membrane frizzled-related protein"/>
    <property type="match status" value="8"/>
</dbReference>
<dbReference type="EnsemblMetazoa" id="tetur03g04440.1">
    <property type="protein sequence ID" value="tetur03g04440.1"/>
    <property type="gene ID" value="tetur03g04440"/>
</dbReference>
<feature type="disulfide bond" evidence="9">
    <location>
        <begin position="3624"/>
        <end position="3641"/>
    </location>
</feature>
<dbReference type="Gene3D" id="2.10.25.10">
    <property type="entry name" value="Laminin"/>
    <property type="match status" value="6"/>
</dbReference>
<sequence>MKFYSLINIFIFILFAFPTLIFSFDPFSTHARIRVEDGNIVFEAPPRKSISFKSNLGTIYVNGDKLDNLVSKSSSSSSTSLSTVSSDGSSIQTYDQKINSLKDSVDKLNEYSDVLNKARLLFSPGRRQFSPKDFRRAVYNITRLTSEFNRLKQRLEENFCSSNPCRNGGICIPSFQSYICECREGWEGVNCDLDVNECLTFASTDLGCQNGASCVNLPGTYQCNCLNGFFGVHCTQRSDDCASASNEALCGHGICLSTGKPAAGKPHYTCLCDQGWTTDGVSPACRVDVDECASPMPHCSINPPVDCINYPGGFTCGPCPAGYKKQGFYCVDIDECQVNNGGCSISPRVQCRNLPGGKECGSCPPGFAGDGISCSYVGVCSIRNGDCSPVAQCVEISASAGPGRECRCPAGYIGNGEGANGCLPSTSTTCDQNPCVVGICIPVSSNPPSFTCQCPPSFTGKRCDTQISNSCDPNPCLNGGTCINDAIGPICLCKAAYQGTRCQDQRSQCTGDFDSPTGVISFPDNGDEYPQNAVCNWRIRTSLGKVIQVTFTKLDIEPSYDCHSDSISLYDGLTSTAPVIGKYCGQLSNLPENHTITSEQPYLLISFTSDMSNQGSGFSLNWTTVTPECGGVINGTEYGAITSPGYPDKYPPGRDCYWYIHGTLGKRIVFHFALLSLEIHPDCKFDFLRIYDGHSDTDPILGNYCNTTSPSPLTTSGPSALVHFHSDRNRQDSGFHITFATIPAISGCGGLLTGDRGALSTPSFPNRYEGNLECDWVIRIKSLEDRIELRFNQFDLEHHPNCRYDYVEIRDGEQQNAPLIGRYCSTTIKPPVPILSTSNKLFVRFRSDWSREGTGFHATYEVFCGGYFTDDSGTISSPNYPLLYPNSKNCTYHIRVPPGKIIQLSFTFFDLENSPDCIFDYVAISEPGILATNLTRQLCGSEIPEMITSNLNELIITFKTDSRTNRHGFRANYSSIDASCGGVLRDKNGIITSPSHPNEYAHGKECVWLLSAPKGHVVQLTFTMFNLEGGRKCSYDYVEVMEKNMNFGRFCGNQIPSPIQSVDEQLIVRFKSDSSVSFEGFVAAYSFLNGSKFCGGIRRGLSGEIVSPNYPLHYPKSRRCLWKIIAPENNQLQIKFTDINIEFHNSCTFDYIEIYNGLDTSAPLIGKYCGNKLPPSIISHSNTVTIQFITDSGVSGHGFKLTYNVAGSGCGGLMRSASGVIISPNYPYPYNHDAECTWVIKTSKGSRLTLNLVDLSLEPHSDCAHDRLEIYDGPDSKAQRLLKACGDTLIGEPLKSSANVVTVKMITDGSISFRGFKLSYATNCSNTINDLHGVIESPNYPDLFSSNSNCSWTIKVPQGNNISLAFQDTHFNSPCTTSYLSITNSTSNAQLFSTKSIQYCIDNATISNLFIPSSSVSIDYINIGTQSSSSFRLEWSMVGCGGYLTADRGEITSPGYPNPYPHRVTCQWTIKAKPGYKISLSVFDYFIESSTTCNFDSLQIFSGPDLTSPRLLKLCGRSLSSKTLSSNGNYMTIFFSSDDLIAGKGFRLTYYTEPGTCGGYQNLDEGTITSPNYPLSYDSSDDCEWILGFGSDRIKITIQDLDIPSSANCTESFLAFYSDSSNKLAQLCGNEVPTEQIISPSSNIRVRFKANGKATGKGFKFLYQVICGGDRIAEEYPKVIRNPNYPSISNKNPSCDWVIRTNKQNPGKRIMWRFIKIISAGSGSLELREGDSRDSPLIAKYTDSSHPLPVITQGNSLFVHLTGPIIFSASYSTDTSQCGGTFTGFTGNFASPGYPNSYPLSTTCIWKIKASSGNRVSLTFLDFNFESDEFCALDYVEIREGSASGQLIGRFCGQSIPPIQNSSYYAGLWIKFQSDGDGSAPGFQASFDTSTNVELTGDSGYISSPAYPEYYATKTNQRWSVTVKDGLTIAFRFNTISLIPRFTECERNYVAIYDGPDWTYPLLGRFCGFQVNGIKTTSSNIATVFFRPDSTLSRFLIFWKAEAKNVTSLIGDLSTKPSNCSYFLSSQLGQSIAISSPGYPFGYSPNINCSWFITAPSGTHFKVNVTDLNIEHASSEVCNYDRLNFYQYSFEDSVWIKNRTICGKNKLSFELSTHLSQVNFMTDSHINKTGFNLTLTPVCGGVLNLEQAVINSSILGSAVSCSWKIMVRDGRTIELNFFSFNLGSGNPCTKGYMNIRNGPFENSPLIGHYCGANLPPVIQSDSNQMFISVYAPRTSPSDFSFNYREISATCGGSFDLDENTPSVTINSPGYPSLPPHALQCDWLFKGPAHRNLRIDFEIISGPSIIRHTCNKNLTRVDVHDGGTRLSPLIGRFCPRPQASGVTTTENFMFVRYSASGDLTLAPFKATISLNICGGTYFISSSVVIQSPNFPSPYDGNMNCGYYLHSYSTSSTVMATILSLDLPSESSCDDGDYLEFREISPTGDLIMKLCGTRNSTVTVQSTTSVMYVLFKSNSENAGQGFRISFSSYTDYENSCYNTFDASKPGIVRTPQSSLGHSLTCSWSFKAPVDRRISLTFTKYNLKQNTRVANSCLDSLEATFDHRSFYFSDIVPSEPNKLILPCGYQNEFSIKSPNNVLFLRFKTFSLGSGEGIEASFSASEPTECGGVVTKNSPLIVSTNFSKPVDGAIINCFWKIEIETEDLTKTKWIEYETIEVLGSDSSDAYCSKGKIAEGSVTDLDHSVGKLFCGNKTNQFSLISSKIASFGISARINQTKGYRGVKAMYRVNDCGGRITDPQGNFSSPGWPQGYPVNATCFWEFNYNYINSYAWQVEFTEFELEEDCSKDYVEIWEGTVDDPVVIGRYCGKSGPTSFVASNIVIVFRSNGVGSAKGFNVKFSLASRYCGGFVRASSNYRVRSANYPLAYPKNSECIWNIESYPEFRLNLTFEERFDIEKSANCTKDYVSISEWKGNSWKFIGQYCGLIPPKPLALDSYKARVVFHSDDDNRIGDGFTLTLGSICGFLVDEPGEGIISSPGSNGYRPGSNCVWTLKGQRDTDVIKIEFLDFDLEPHPSCGFDFVKLIRGNSSLAQDVIGTYCGSTKPDNVIVRGNLTIAFRSDTIKSHRGFNIKYQIIPCGGNFTQSSGKVTAPIVDDNYVNNAHCSYLITVPEDNVIMLRLSKIELYNTELCYPNGFVYPHSELDYLEIWDGPSRDSPLLRRLCGSSDPMIFKSSTNSLLLVFHSDEEYTSSGFEATWETTLGQKQGCGGILNGTSGSLESPDIDKDGRYENNLDCTWLIISDGKYDVLEITFSLMDIEASSLSPKIECANDFLEIRDGMSSSSPLIDVYCSSELPTKLLTSSSRAYIHFYSNEDTNGAGFRLTYKTVNQTCGGTLKVSNITTGIIASPNYPNSYPSSIRCFWHLLFDTGSAEISITFKDLDLDCDSKVSLEIAGHALYNEPHRICGTTSPPTFHISNDATFTFTSRSEVKTTRRGFSLEYKLAGCNDTYTEESGVITSQIYPMAYHYNGLCNFTIKASPGYSISVYFHEAEFSFNGMSNCNSTSLFTVKDGEGPVKSIPVCKLPDPIFSSNSSLTFKVNTEWYKYYMIYTTTNAGPGCGGNIRAFNGSFTSPSYPKPYSNESECTWNIFSYGYHALTFRFITFDFTSLPGCTTNYVELYDGSLVGRYCGSELPATYVSRGNTLKVKMVTSSSNRGNGFHANFAINQYAPSNLQRVISTPLNYDTNERPASLFDPSSGIMVG</sequence>
<feature type="domain" description="CUB" evidence="11">
    <location>
        <begin position="3091"/>
        <end position="3213"/>
    </location>
</feature>
<feature type="disulfide bond" evidence="10">
    <location>
        <begin position="454"/>
        <end position="463"/>
    </location>
</feature>
<feature type="domain" description="CUB" evidence="11">
    <location>
        <begin position="629"/>
        <end position="742"/>
    </location>
</feature>
<dbReference type="InterPro" id="IPR000742">
    <property type="entry name" value="EGF"/>
</dbReference>
<feature type="domain" description="EGF-like" evidence="12">
    <location>
        <begin position="194"/>
        <end position="235"/>
    </location>
</feature>
<feature type="disulfide bond" evidence="10">
    <location>
        <begin position="493"/>
        <end position="502"/>
    </location>
</feature>
<feature type="domain" description="CUB" evidence="11">
    <location>
        <begin position="980"/>
        <end position="1088"/>
    </location>
</feature>
<feature type="domain" description="CUB" evidence="11">
    <location>
        <begin position="1324"/>
        <end position="1438"/>
    </location>
</feature>
<dbReference type="SMART" id="SM00042">
    <property type="entry name" value="CUB"/>
    <property type="match status" value="26"/>
</dbReference>
<evidence type="ECO:0000256" key="7">
    <source>
        <dbReference type="ARBA" id="ARBA00023157"/>
    </source>
</evidence>
<dbReference type="PROSITE" id="PS01187">
    <property type="entry name" value="EGF_CA"/>
    <property type="match status" value="1"/>
</dbReference>
<dbReference type="SUPFAM" id="SSF49854">
    <property type="entry name" value="Spermadhesin, CUB domain"/>
    <property type="match status" value="26"/>
</dbReference>
<feature type="domain" description="EGF-like" evidence="12">
    <location>
        <begin position="156"/>
        <end position="192"/>
    </location>
</feature>
<evidence type="ECO:0000256" key="2">
    <source>
        <dbReference type="ARBA" id="ARBA00022475"/>
    </source>
</evidence>
<keyword evidence="4" id="KW-0732">Signal</keyword>
<evidence type="ECO:0000256" key="8">
    <source>
        <dbReference type="ARBA" id="ARBA00023180"/>
    </source>
</evidence>
<evidence type="ECO:0000256" key="4">
    <source>
        <dbReference type="ARBA" id="ARBA00022729"/>
    </source>
</evidence>
<feature type="domain" description="CUB" evidence="11">
    <location>
        <begin position="2494"/>
        <end position="2617"/>
    </location>
</feature>
<dbReference type="SMART" id="SM00181">
    <property type="entry name" value="EGF"/>
    <property type="match status" value="8"/>
</dbReference>
<dbReference type="PROSITE" id="PS00022">
    <property type="entry name" value="EGF_1"/>
    <property type="match status" value="4"/>
</dbReference>
<feature type="disulfide bond" evidence="9">
    <location>
        <begin position="2622"/>
        <end position="2649"/>
    </location>
</feature>
<feature type="disulfide bond" evidence="10">
    <location>
        <begin position="225"/>
        <end position="234"/>
    </location>
</feature>
<dbReference type="InterPro" id="IPR000859">
    <property type="entry name" value="CUB_dom"/>
</dbReference>
<feature type="domain" description="CUB" evidence="11">
    <location>
        <begin position="1210"/>
        <end position="1323"/>
    </location>
</feature>
<dbReference type="PROSITE" id="PS01180">
    <property type="entry name" value="CUB"/>
    <property type="match status" value="27"/>
</dbReference>
<feature type="disulfide bond" evidence="10">
    <location>
        <begin position="182"/>
        <end position="191"/>
    </location>
</feature>
<feature type="domain" description="CUB" evidence="11">
    <location>
        <begin position="509"/>
        <end position="625"/>
    </location>
</feature>
<dbReference type="InterPro" id="IPR018097">
    <property type="entry name" value="EGF_Ca-bd_CS"/>
</dbReference>
<dbReference type="PROSITE" id="PS50026">
    <property type="entry name" value="EGF_3"/>
    <property type="match status" value="4"/>
</dbReference>
<evidence type="ECO:0000313" key="13">
    <source>
        <dbReference type="EnsemblMetazoa" id="tetur03g04440.1"/>
    </source>
</evidence>
<proteinExistence type="predicted"/>
<feature type="domain" description="CUB" evidence="11">
    <location>
        <begin position="3571"/>
        <end position="3678"/>
    </location>
</feature>
<feature type="domain" description="CUB" evidence="11">
    <location>
        <begin position="2020"/>
        <end position="2138"/>
    </location>
</feature>
<dbReference type="GO" id="GO:0005509">
    <property type="term" value="F:calcium ion binding"/>
    <property type="evidence" value="ECO:0007669"/>
    <property type="project" value="InterPro"/>
</dbReference>
<feature type="domain" description="CUB" evidence="11">
    <location>
        <begin position="2746"/>
        <end position="2856"/>
    </location>
</feature>
<feature type="domain" description="EGF-like" evidence="12">
    <location>
        <begin position="426"/>
        <end position="464"/>
    </location>
</feature>
<dbReference type="Pfam" id="PF00431">
    <property type="entry name" value="CUB"/>
    <property type="match status" value="25"/>
</dbReference>
<dbReference type="InterPro" id="IPR000152">
    <property type="entry name" value="EGF-type_Asp/Asn_hydroxyl_site"/>
</dbReference>
<feature type="disulfide bond" evidence="9">
    <location>
        <begin position="629"/>
        <end position="656"/>
    </location>
</feature>
<dbReference type="HOGENOM" id="CLU_000172_1_0_1"/>
<dbReference type="PANTHER" id="PTHR24251">
    <property type="entry name" value="OVOCHYMASE-RELATED"/>
    <property type="match status" value="1"/>
</dbReference>
<organism evidence="13 14">
    <name type="scientific">Tetranychus urticae</name>
    <name type="common">Two-spotted spider mite</name>
    <dbReference type="NCBI Taxonomy" id="32264"/>
    <lineage>
        <taxon>Eukaryota</taxon>
        <taxon>Metazoa</taxon>
        <taxon>Ecdysozoa</taxon>
        <taxon>Arthropoda</taxon>
        <taxon>Chelicerata</taxon>
        <taxon>Arachnida</taxon>
        <taxon>Acari</taxon>
        <taxon>Acariformes</taxon>
        <taxon>Trombidiformes</taxon>
        <taxon>Prostigmata</taxon>
        <taxon>Eleutherengona</taxon>
        <taxon>Raphignathae</taxon>
        <taxon>Tetranychoidea</taxon>
        <taxon>Tetranychidae</taxon>
        <taxon>Tetranychus</taxon>
    </lineage>
</organism>
<feature type="domain" description="CUB" evidence="11">
    <location>
        <begin position="1557"/>
        <end position="1666"/>
    </location>
</feature>
<feature type="domain" description="CUB" evidence="11">
    <location>
        <begin position="2622"/>
        <end position="2744"/>
    </location>
</feature>
<feature type="disulfide bond" evidence="10">
    <location>
        <begin position="435"/>
        <end position="452"/>
    </location>
</feature>
<feature type="domain" description="CUB" evidence="11">
    <location>
        <begin position="1667"/>
        <end position="1774"/>
    </location>
</feature>
<evidence type="ECO:0008006" key="15">
    <source>
        <dbReference type="Google" id="ProtNLM"/>
    </source>
</evidence>
<dbReference type="SMART" id="SM00179">
    <property type="entry name" value="EGF_CA"/>
    <property type="match status" value="7"/>
</dbReference>
<dbReference type="STRING" id="32264.T1JZM0"/>
<dbReference type="CDD" id="cd00054">
    <property type="entry name" value="EGF_CA"/>
    <property type="match status" value="4"/>
</dbReference>
<dbReference type="FunFam" id="2.60.120.290:FF:000005">
    <property type="entry name" value="Procollagen C-endopeptidase enhancer 1"/>
    <property type="match status" value="4"/>
</dbReference>
<dbReference type="FunFam" id="2.10.25.10:FF:000260">
    <property type="entry name" value="Notch receptor 4"/>
    <property type="match status" value="1"/>
</dbReference>
<dbReference type="Gene3D" id="2.60.120.290">
    <property type="entry name" value="Spermadhesin, CUB domain"/>
    <property type="match status" value="26"/>
</dbReference>
<feature type="domain" description="CUB" evidence="11">
    <location>
        <begin position="864"/>
        <end position="976"/>
    </location>
</feature>
<feature type="domain" description="CUB" evidence="11">
    <location>
        <begin position="2250"/>
        <end position="2370"/>
    </location>
</feature>
<feature type="disulfide bond" evidence="9">
    <location>
        <begin position="2860"/>
        <end position="2887"/>
    </location>
</feature>
<keyword evidence="5" id="KW-0677">Repeat</keyword>
<feature type="domain" description="CUB" evidence="11">
    <location>
        <begin position="1094"/>
        <end position="1206"/>
    </location>
</feature>
<evidence type="ECO:0000256" key="1">
    <source>
        <dbReference type="ARBA" id="ARBA00004236"/>
    </source>
</evidence>
<dbReference type="EMBL" id="CAEY01001122">
    <property type="status" value="NOT_ANNOTATED_CDS"/>
    <property type="molecule type" value="Genomic_DNA"/>
</dbReference>
<dbReference type="FunFam" id="2.60.120.290:FF:000003">
    <property type="entry name" value="Neuropilin"/>
    <property type="match status" value="2"/>
</dbReference>
<evidence type="ECO:0000256" key="5">
    <source>
        <dbReference type="ARBA" id="ARBA00022737"/>
    </source>
</evidence>
<feature type="domain" description="CUB" evidence="11">
    <location>
        <begin position="2372"/>
        <end position="2487"/>
    </location>
</feature>
<accession>T1JZM0</accession>
<evidence type="ECO:0000313" key="14">
    <source>
        <dbReference type="Proteomes" id="UP000015104"/>
    </source>
</evidence>